<organism evidence="3">
    <name type="scientific">Sphingomonas psychrotolerans</name>
    <dbReference type="NCBI Taxonomy" id="1327635"/>
    <lineage>
        <taxon>Bacteria</taxon>
        <taxon>Pseudomonadati</taxon>
        <taxon>Pseudomonadota</taxon>
        <taxon>Alphaproteobacteria</taxon>
        <taxon>Sphingomonadales</taxon>
        <taxon>Sphingomonadaceae</taxon>
        <taxon>Sphingomonas</taxon>
    </lineage>
</organism>
<evidence type="ECO:0000313" key="3">
    <source>
        <dbReference type="EMBL" id="MDT8760520.1"/>
    </source>
</evidence>
<dbReference type="EMBL" id="JALMLT010000005">
    <property type="protein sequence ID" value="MDT8760520.1"/>
    <property type="molecule type" value="Genomic_DNA"/>
</dbReference>
<evidence type="ECO:0000259" key="2">
    <source>
        <dbReference type="PROSITE" id="PS50043"/>
    </source>
</evidence>
<evidence type="ECO:0000256" key="1">
    <source>
        <dbReference type="ARBA" id="ARBA00023125"/>
    </source>
</evidence>
<dbReference type="PANTHER" id="PTHR43214">
    <property type="entry name" value="TWO-COMPONENT RESPONSE REGULATOR"/>
    <property type="match status" value="1"/>
</dbReference>
<dbReference type="SMART" id="SM00421">
    <property type="entry name" value="HTH_LUXR"/>
    <property type="match status" value="1"/>
</dbReference>
<comment type="caution">
    <text evidence="3">The sequence shown here is derived from an EMBL/GenBank/DDBJ whole genome shotgun (WGS) entry which is preliminary data.</text>
</comment>
<dbReference type="PROSITE" id="PS50043">
    <property type="entry name" value="HTH_LUXR_2"/>
    <property type="match status" value="1"/>
</dbReference>
<sequence>MTLRALLRLRRPGRFKTTDLTVHRSDAYTVKLPTLSPLIRLGAKGDAIVGASRFGKKHLDCLRLVAEGKSSKMIGKQLDLSQNTVDSYMRDAISHFGVENRFEAAHAAARAGLLGTPSSLRPQPQPVAPLAELAMLNPSYQPPSPGQANGALREVTVQFTPDLPESADTLPVTPGALAHESSPLQILLKIAALSVALAIVLSAAEPIGHGFQMLARLVVELRLTLFNLPTR</sequence>
<accession>A0ABU3NAR9</accession>
<dbReference type="SUPFAM" id="SSF46894">
    <property type="entry name" value="C-terminal effector domain of the bipartite response regulators"/>
    <property type="match status" value="1"/>
</dbReference>
<dbReference type="InterPro" id="IPR036388">
    <property type="entry name" value="WH-like_DNA-bd_sf"/>
</dbReference>
<dbReference type="CDD" id="cd06170">
    <property type="entry name" value="LuxR_C_like"/>
    <property type="match status" value="1"/>
</dbReference>
<feature type="domain" description="HTH luxR-type" evidence="2">
    <location>
        <begin position="47"/>
        <end position="112"/>
    </location>
</feature>
<keyword evidence="1" id="KW-0238">DNA-binding</keyword>
<dbReference type="InterPro" id="IPR000792">
    <property type="entry name" value="Tscrpt_reg_LuxR_C"/>
</dbReference>
<gene>
    <name evidence="3" type="ORF">MZO42_17605</name>
</gene>
<protein>
    <submittedName>
        <fullName evidence="3">Helix-turn-helix transcriptional regulator</fullName>
    </submittedName>
</protein>
<dbReference type="InterPro" id="IPR039420">
    <property type="entry name" value="WalR-like"/>
</dbReference>
<name>A0ABU3NAR9_9SPHN</name>
<dbReference type="Gene3D" id="1.10.10.10">
    <property type="entry name" value="Winged helix-like DNA-binding domain superfamily/Winged helix DNA-binding domain"/>
    <property type="match status" value="1"/>
</dbReference>
<dbReference type="InterPro" id="IPR016032">
    <property type="entry name" value="Sig_transdc_resp-reg_C-effctor"/>
</dbReference>
<reference evidence="3" key="1">
    <citation type="submission" date="2022-04" db="EMBL/GenBank/DDBJ databases">
        <title>Tomato heritable bacteria conferring resistance against bacterial wilt.</title>
        <authorList>
            <person name="Yin J."/>
        </authorList>
    </citation>
    <scope>NUCLEOTIDE SEQUENCE</scope>
    <source>
        <strain evidence="3">Cra20</strain>
    </source>
</reference>
<dbReference type="Pfam" id="PF00196">
    <property type="entry name" value="GerE"/>
    <property type="match status" value="1"/>
</dbReference>
<proteinExistence type="predicted"/>